<dbReference type="GO" id="GO:0009361">
    <property type="term" value="C:succinate-CoA ligase complex (ADP-forming)"/>
    <property type="evidence" value="ECO:0007669"/>
    <property type="project" value="TreeGrafter"/>
</dbReference>
<dbReference type="SUPFAM" id="SSF52210">
    <property type="entry name" value="Succinyl-CoA synthetase domains"/>
    <property type="match status" value="1"/>
</dbReference>
<protein>
    <submittedName>
        <fullName evidence="2">Succinyl-CoA synthetase, alpha subunit</fullName>
    </submittedName>
</protein>
<dbReference type="GO" id="GO:0006099">
    <property type="term" value="P:tricarboxylic acid cycle"/>
    <property type="evidence" value="ECO:0007669"/>
    <property type="project" value="TreeGrafter"/>
</dbReference>
<dbReference type="EMBL" id="AP009389">
    <property type="protein sequence ID" value="BAF59541.1"/>
    <property type="molecule type" value="Genomic_DNA"/>
</dbReference>
<dbReference type="eggNOG" id="COG0074">
    <property type="taxonomic scope" value="Bacteria"/>
</dbReference>
<dbReference type="GO" id="GO:0004776">
    <property type="term" value="F:succinate-CoA ligase (GDP-forming) activity"/>
    <property type="evidence" value="ECO:0007669"/>
    <property type="project" value="TreeGrafter"/>
</dbReference>
<dbReference type="InterPro" id="IPR017440">
    <property type="entry name" value="Cit_synth/succinyl-CoA_lig_AS"/>
</dbReference>
<dbReference type="PANTHER" id="PTHR11117:SF2">
    <property type="entry name" value="SUCCINATE--COA LIGASE [ADP_GDP-FORMING] SUBUNIT ALPHA, MITOCHONDRIAL"/>
    <property type="match status" value="1"/>
</dbReference>
<evidence type="ECO:0000313" key="3">
    <source>
        <dbReference type="Proteomes" id="UP000006556"/>
    </source>
</evidence>
<evidence type="ECO:0000259" key="1">
    <source>
        <dbReference type="Pfam" id="PF00549"/>
    </source>
</evidence>
<organism evidence="2 3">
    <name type="scientific">Pelotomaculum thermopropionicum (strain DSM 13744 / JCM 10971 / SI)</name>
    <dbReference type="NCBI Taxonomy" id="370438"/>
    <lineage>
        <taxon>Bacteria</taxon>
        <taxon>Bacillati</taxon>
        <taxon>Bacillota</taxon>
        <taxon>Clostridia</taxon>
        <taxon>Eubacteriales</taxon>
        <taxon>Desulfotomaculaceae</taxon>
        <taxon>Pelotomaculum</taxon>
    </lineage>
</organism>
<dbReference type="InterPro" id="IPR016102">
    <property type="entry name" value="Succinyl-CoA_synth-like"/>
</dbReference>
<dbReference type="InterPro" id="IPR005811">
    <property type="entry name" value="SUCC_ACL_C"/>
</dbReference>
<dbReference type="PRINTS" id="PR01798">
    <property type="entry name" value="SCOASYNTHASE"/>
</dbReference>
<name>A5D2I5_PELTS</name>
<dbReference type="AlphaFoldDB" id="A5D2I5"/>
<dbReference type="PROSITE" id="PS00399">
    <property type="entry name" value="SUCCINYL_COA_LIG_2"/>
    <property type="match status" value="1"/>
</dbReference>
<dbReference type="Pfam" id="PF00549">
    <property type="entry name" value="Ligase_CoA"/>
    <property type="match status" value="1"/>
</dbReference>
<dbReference type="Proteomes" id="UP000006556">
    <property type="component" value="Chromosome"/>
</dbReference>
<dbReference type="Gene3D" id="3.40.50.261">
    <property type="entry name" value="Succinyl-CoA synthetase domains"/>
    <property type="match status" value="1"/>
</dbReference>
<evidence type="ECO:0000313" key="2">
    <source>
        <dbReference type="EMBL" id="BAF59541.1"/>
    </source>
</evidence>
<feature type="domain" description="ATP-citrate synthase/succinyl-CoA ligase C-terminal" evidence="1">
    <location>
        <begin position="1"/>
        <end position="93"/>
    </location>
</feature>
<sequence>MGGDRVVGLTFIDVLKMFEKDPQTKAVVLLGEIGGNAEETASEYIKEMSKPVVAFIAGKSAPPGKRMGHAGAIIERGKGTYQGKVEALTAAGAKVATLPSEIPALIKEALGMK</sequence>
<dbReference type="KEGG" id="pth:PTH_1360"/>
<dbReference type="GO" id="GO:0004775">
    <property type="term" value="F:succinate-CoA ligase (ADP-forming) activity"/>
    <property type="evidence" value="ECO:0007669"/>
    <property type="project" value="TreeGrafter"/>
</dbReference>
<proteinExistence type="predicted"/>
<keyword evidence="3" id="KW-1185">Reference proteome</keyword>
<accession>A5D2I5</accession>
<dbReference type="HOGENOM" id="CLU_052104_3_1_9"/>
<reference evidence="3" key="1">
    <citation type="journal article" date="2008" name="Genome Res.">
        <title>The genome of Pelotomaculum thermopropionicum reveals niche-associated evolution in anaerobic microbiota.</title>
        <authorList>
            <person name="Kosaka T."/>
            <person name="Kato S."/>
            <person name="Shimoyama T."/>
            <person name="Ishii S."/>
            <person name="Abe T."/>
            <person name="Watanabe K."/>
        </authorList>
    </citation>
    <scope>NUCLEOTIDE SEQUENCE [LARGE SCALE GENOMIC DNA]</scope>
    <source>
        <strain evidence="3">DSM 13744 / JCM 10971 / SI</strain>
    </source>
</reference>
<dbReference type="PANTHER" id="PTHR11117">
    <property type="entry name" value="SUCCINYL-COA LIGASE SUBUNIT ALPHA"/>
    <property type="match status" value="1"/>
</dbReference>
<dbReference type="STRING" id="370438.PTH_1360"/>
<gene>
    <name evidence="2" type="primary">MmcD2</name>
    <name evidence="2" type="ordered locus">PTH_1360</name>
</gene>